<dbReference type="RefSeq" id="WP_074912696.1">
    <property type="nucleotide sequence ID" value="NZ_FOVK01000012.1"/>
</dbReference>
<dbReference type="Pfam" id="PF13411">
    <property type="entry name" value="MerR_1"/>
    <property type="match status" value="1"/>
</dbReference>
<organism evidence="3 4">
    <name type="scientific">Proteiniclasticum ruminis</name>
    <dbReference type="NCBI Taxonomy" id="398199"/>
    <lineage>
        <taxon>Bacteria</taxon>
        <taxon>Bacillati</taxon>
        <taxon>Bacillota</taxon>
        <taxon>Clostridia</taxon>
        <taxon>Eubacteriales</taxon>
        <taxon>Clostridiaceae</taxon>
        <taxon>Proteiniclasticum</taxon>
    </lineage>
</organism>
<reference evidence="3 4" key="1">
    <citation type="submission" date="2016-10" db="EMBL/GenBank/DDBJ databases">
        <authorList>
            <person name="de Groot N.N."/>
        </authorList>
    </citation>
    <scope>NUCLEOTIDE SEQUENCE [LARGE SCALE GENOMIC DNA]</scope>
    <source>
        <strain evidence="3 4">ML2</strain>
    </source>
</reference>
<accession>A0A1I5DYX5</accession>
<evidence type="ECO:0000313" key="4">
    <source>
        <dbReference type="Proteomes" id="UP000181899"/>
    </source>
</evidence>
<protein>
    <submittedName>
        <fullName evidence="3">DNA-binding transcriptional regulator, MerR family</fullName>
    </submittedName>
</protein>
<dbReference type="Proteomes" id="UP000181899">
    <property type="component" value="Unassembled WGS sequence"/>
</dbReference>
<dbReference type="InterPro" id="IPR009061">
    <property type="entry name" value="DNA-bd_dom_put_sf"/>
</dbReference>
<dbReference type="PANTHER" id="PTHR30204:SF97">
    <property type="entry name" value="MERR FAMILY REGULATORY PROTEIN"/>
    <property type="match status" value="1"/>
</dbReference>
<dbReference type="AlphaFoldDB" id="A0A1I5DYX5"/>
<feature type="domain" description="HTH merR-type" evidence="2">
    <location>
        <begin position="3"/>
        <end position="73"/>
    </location>
</feature>
<dbReference type="OrthoDB" id="9773308at2"/>
<dbReference type="CDD" id="cd01107">
    <property type="entry name" value="HTH_BmrR"/>
    <property type="match status" value="1"/>
</dbReference>
<dbReference type="GO" id="GO:0003700">
    <property type="term" value="F:DNA-binding transcription factor activity"/>
    <property type="evidence" value="ECO:0007669"/>
    <property type="project" value="InterPro"/>
</dbReference>
<dbReference type="InterPro" id="IPR047057">
    <property type="entry name" value="MerR_fam"/>
</dbReference>
<dbReference type="PANTHER" id="PTHR30204">
    <property type="entry name" value="REDOX-CYCLING DRUG-SENSING TRANSCRIPTIONAL ACTIVATOR SOXR"/>
    <property type="match status" value="1"/>
</dbReference>
<proteinExistence type="predicted"/>
<evidence type="ECO:0000313" key="3">
    <source>
        <dbReference type="EMBL" id="SFO04402.1"/>
    </source>
</evidence>
<dbReference type="GO" id="GO:0003677">
    <property type="term" value="F:DNA binding"/>
    <property type="evidence" value="ECO:0007669"/>
    <property type="project" value="UniProtKB-KW"/>
</dbReference>
<evidence type="ECO:0000256" key="1">
    <source>
        <dbReference type="ARBA" id="ARBA00023125"/>
    </source>
</evidence>
<evidence type="ECO:0000259" key="2">
    <source>
        <dbReference type="PROSITE" id="PS50937"/>
    </source>
</evidence>
<name>A0A1I5DYX5_9CLOT</name>
<keyword evidence="4" id="KW-1185">Reference proteome</keyword>
<dbReference type="InterPro" id="IPR000551">
    <property type="entry name" value="MerR-type_HTH_dom"/>
</dbReference>
<dbReference type="SUPFAM" id="SSF46955">
    <property type="entry name" value="Putative DNA-binding domain"/>
    <property type="match status" value="1"/>
</dbReference>
<sequence>MNKFTIGQMAKLNHISEQTLRLYDRMGLLKPCQREEDSGYRLYDIRQSARLDMIQYMKSLGMTLKDIKEQLEDYDIAHLANILQKRQAQIDFQMKELSCQKRAIERTLESFDRYENAPPDGTIVLEYLPKRKIYAIDTGINFYEYDLSVYEKMLRELKDSLISENLPQIYFCNAGSILRKDNLLSSRLLSTEVFVFVDEEFSESASTTTIAPSNYLCIYCDDFNKEKGYITRLLEEIKAKSYTITGDYLCEVIAEVPMIEREERSMYLKLQIPIKIR</sequence>
<dbReference type="Gene3D" id="1.10.1660.10">
    <property type="match status" value="1"/>
</dbReference>
<dbReference type="PROSITE" id="PS50937">
    <property type="entry name" value="HTH_MERR_2"/>
    <property type="match status" value="1"/>
</dbReference>
<gene>
    <name evidence="3" type="ORF">SAMN04488695_1129</name>
</gene>
<dbReference type="EMBL" id="FOVK01000012">
    <property type="protein sequence ID" value="SFO04402.1"/>
    <property type="molecule type" value="Genomic_DNA"/>
</dbReference>
<keyword evidence="1 3" id="KW-0238">DNA-binding</keyword>
<dbReference type="SMART" id="SM00422">
    <property type="entry name" value="HTH_MERR"/>
    <property type="match status" value="1"/>
</dbReference>